<name>A0A5C8V8H8_9FLAO</name>
<feature type="compositionally biased region" description="Low complexity" evidence="1">
    <location>
        <begin position="30"/>
        <end position="49"/>
    </location>
</feature>
<dbReference type="PROSITE" id="PS51257">
    <property type="entry name" value="PROKAR_LIPOPROTEIN"/>
    <property type="match status" value="1"/>
</dbReference>
<reference evidence="3 4" key="1">
    <citation type="submission" date="2019-08" db="EMBL/GenBank/DDBJ databases">
        <title>Professor.</title>
        <authorList>
            <person name="Park J.S."/>
        </authorList>
    </citation>
    <scope>NUCLEOTIDE SEQUENCE [LARGE SCALE GENOMIC DNA]</scope>
    <source>
        <strain evidence="3 4">176CP5-101</strain>
    </source>
</reference>
<dbReference type="Pfam" id="PF01391">
    <property type="entry name" value="Collagen"/>
    <property type="match status" value="1"/>
</dbReference>
<feature type="compositionally biased region" description="Low complexity" evidence="1">
    <location>
        <begin position="57"/>
        <end position="72"/>
    </location>
</feature>
<dbReference type="RefSeq" id="WP_147741578.1">
    <property type="nucleotide sequence ID" value="NZ_VRUR01000001.1"/>
</dbReference>
<feature type="chain" id="PRO_5022836192" evidence="2">
    <location>
        <begin position="27"/>
        <end position="213"/>
    </location>
</feature>
<comment type="caution">
    <text evidence="3">The sequence shown here is derived from an EMBL/GenBank/DDBJ whole genome shotgun (WGS) entry which is preliminary data.</text>
</comment>
<proteinExistence type="predicted"/>
<sequence length="213" mass="22620">MQTRTKFFHLFFSMLFGSLLFISCSAEDGATGPAGPAGPQGEQGPAGADGADGENGADGANGEQGEQGEPGTANVIFSDWIDSEFPANIVAVGAGFDIDVEELTQENIDGAAILVYGRNTNVIGTPDVFPLPFITNSNQYNYRIEDVGVLRITIASTEGLSIGIPFFEDYRFIIIPGENPANGPGGGISIKGSTIDYTKMSYQEVIQYFNIQE</sequence>
<keyword evidence="3" id="KW-0176">Collagen</keyword>
<protein>
    <submittedName>
        <fullName evidence="3">Collagen-like protein</fullName>
    </submittedName>
</protein>
<dbReference type="InterPro" id="IPR008160">
    <property type="entry name" value="Collagen"/>
</dbReference>
<dbReference type="Proteomes" id="UP000321456">
    <property type="component" value="Unassembled WGS sequence"/>
</dbReference>
<gene>
    <name evidence="3" type="ORF">FVB32_04475</name>
</gene>
<keyword evidence="2" id="KW-0732">Signal</keyword>
<organism evidence="3 4">
    <name type="scientific">Flagellimonas hymeniacidonis</name>
    <dbReference type="NCBI Taxonomy" id="2603628"/>
    <lineage>
        <taxon>Bacteria</taxon>
        <taxon>Pseudomonadati</taxon>
        <taxon>Bacteroidota</taxon>
        <taxon>Flavobacteriia</taxon>
        <taxon>Flavobacteriales</taxon>
        <taxon>Flavobacteriaceae</taxon>
        <taxon>Flagellimonas</taxon>
    </lineage>
</organism>
<accession>A0A5C8V8H8</accession>
<evidence type="ECO:0000313" key="4">
    <source>
        <dbReference type="Proteomes" id="UP000321456"/>
    </source>
</evidence>
<dbReference type="PANTHER" id="PTHR24637">
    <property type="entry name" value="COLLAGEN"/>
    <property type="match status" value="1"/>
</dbReference>
<feature type="signal peptide" evidence="2">
    <location>
        <begin position="1"/>
        <end position="26"/>
    </location>
</feature>
<evidence type="ECO:0000256" key="1">
    <source>
        <dbReference type="SAM" id="MobiDB-lite"/>
    </source>
</evidence>
<evidence type="ECO:0000313" key="3">
    <source>
        <dbReference type="EMBL" id="TXN37550.1"/>
    </source>
</evidence>
<dbReference type="AlphaFoldDB" id="A0A5C8V8H8"/>
<evidence type="ECO:0000256" key="2">
    <source>
        <dbReference type="SAM" id="SignalP"/>
    </source>
</evidence>
<dbReference type="EMBL" id="VRUR01000001">
    <property type="protein sequence ID" value="TXN37550.1"/>
    <property type="molecule type" value="Genomic_DNA"/>
</dbReference>
<keyword evidence="4" id="KW-1185">Reference proteome</keyword>
<feature type="region of interest" description="Disordered" evidence="1">
    <location>
        <begin position="30"/>
        <end position="72"/>
    </location>
</feature>